<dbReference type="EMBL" id="LT629690">
    <property type="protein sequence ID" value="SDG01746.1"/>
    <property type="molecule type" value="Genomic_DNA"/>
</dbReference>
<evidence type="ECO:0000313" key="3">
    <source>
        <dbReference type="Proteomes" id="UP000182427"/>
    </source>
</evidence>
<dbReference type="Proteomes" id="UP000182427">
    <property type="component" value="Chromosome I"/>
</dbReference>
<dbReference type="OrthoDB" id="117366at2"/>
<dbReference type="CDD" id="cd00118">
    <property type="entry name" value="LysM"/>
    <property type="match status" value="1"/>
</dbReference>
<keyword evidence="3" id="KW-1185">Reference proteome</keyword>
<dbReference type="InterPro" id="IPR018392">
    <property type="entry name" value="LysM"/>
</dbReference>
<name>A0A1G7QT99_9BACT</name>
<dbReference type="InterPro" id="IPR036779">
    <property type="entry name" value="LysM_dom_sf"/>
</dbReference>
<feature type="domain" description="LysM" evidence="1">
    <location>
        <begin position="79"/>
        <end position="126"/>
    </location>
</feature>
<dbReference type="Gene3D" id="3.10.350.10">
    <property type="entry name" value="LysM domain"/>
    <property type="match status" value="1"/>
</dbReference>
<reference evidence="2 3" key="1">
    <citation type="submission" date="2016-10" db="EMBL/GenBank/DDBJ databases">
        <authorList>
            <person name="de Groot N.N."/>
        </authorList>
    </citation>
    <scope>NUCLEOTIDE SEQUENCE [LARGE SCALE GENOMIC DNA]</scope>
    <source>
        <strain evidence="2 3">GAS232</strain>
    </source>
</reference>
<accession>A0A1G7QT99</accession>
<organism evidence="2 3">
    <name type="scientific">Terriglobus roseus</name>
    <dbReference type="NCBI Taxonomy" id="392734"/>
    <lineage>
        <taxon>Bacteria</taxon>
        <taxon>Pseudomonadati</taxon>
        <taxon>Acidobacteriota</taxon>
        <taxon>Terriglobia</taxon>
        <taxon>Terriglobales</taxon>
        <taxon>Acidobacteriaceae</taxon>
        <taxon>Terriglobus</taxon>
    </lineage>
</organism>
<dbReference type="PROSITE" id="PS51782">
    <property type="entry name" value="LYSM"/>
    <property type="match status" value="1"/>
</dbReference>
<gene>
    <name evidence="2" type="ORF">SAMN05444167_3994</name>
</gene>
<dbReference type="Pfam" id="PF01476">
    <property type="entry name" value="LysM"/>
    <property type="match status" value="1"/>
</dbReference>
<proteinExistence type="predicted"/>
<dbReference type="RefSeq" id="WP_083346695.1">
    <property type="nucleotide sequence ID" value="NZ_LT629690.1"/>
</dbReference>
<evidence type="ECO:0000313" key="2">
    <source>
        <dbReference type="EMBL" id="SDG01746.1"/>
    </source>
</evidence>
<protein>
    <submittedName>
        <fullName evidence="2">LysM domain-containing protein</fullName>
    </submittedName>
</protein>
<sequence length="130" mass="14236">MADLATLQQKYEPVLKAIDRFTPEGAQLQDVSLAGDKLHVKATLPSQVTLNFVWDQIKKVDAQYADLQHELINSGGQDQPYTTKPGDMLSKIAQHFYGDGNLYGIIVKANNIADPDKLAAGTTLNIPVRS</sequence>
<dbReference type="SMART" id="SM00257">
    <property type="entry name" value="LysM"/>
    <property type="match status" value="1"/>
</dbReference>
<dbReference type="SUPFAM" id="SSF54106">
    <property type="entry name" value="LysM domain"/>
    <property type="match status" value="1"/>
</dbReference>
<evidence type="ECO:0000259" key="1">
    <source>
        <dbReference type="PROSITE" id="PS51782"/>
    </source>
</evidence>
<dbReference type="AlphaFoldDB" id="A0A1G7QT99"/>